<accession>A0A1S3ZM19</accession>
<name>A0A1S3ZM19_TOBAC</name>
<gene>
    <name evidence="1" type="primary">LOC107788259</name>
</gene>
<dbReference type="AlphaFoldDB" id="A0A1S3ZM19"/>
<dbReference type="RefSeq" id="XP_016465421.1">
    <property type="nucleotide sequence ID" value="XM_016609935.1"/>
</dbReference>
<proteinExistence type="predicted"/>
<protein>
    <submittedName>
        <fullName evidence="1">Uncharacterized protein isoform X1</fullName>
    </submittedName>
</protein>
<reference evidence="1" key="1">
    <citation type="submission" date="2025-08" db="UniProtKB">
        <authorList>
            <consortium name="RefSeq"/>
        </authorList>
    </citation>
    <scope>IDENTIFICATION</scope>
</reference>
<sequence>MHYDLLVRGPLCIDWNIWISWSHCSLVNPSLLTSVDTELAATPLLKELSSICLAISLLEFIPKLFSSLRGDHTFSNISAKRIQQPDNHYVIGSLPLCLLG</sequence>
<dbReference type="PaxDb" id="4097-A0A1S3ZM19"/>
<dbReference type="KEGG" id="nta:107788259"/>
<organism evidence="1">
    <name type="scientific">Nicotiana tabacum</name>
    <name type="common">Common tobacco</name>
    <dbReference type="NCBI Taxonomy" id="4097"/>
    <lineage>
        <taxon>Eukaryota</taxon>
        <taxon>Viridiplantae</taxon>
        <taxon>Streptophyta</taxon>
        <taxon>Embryophyta</taxon>
        <taxon>Tracheophyta</taxon>
        <taxon>Spermatophyta</taxon>
        <taxon>Magnoliopsida</taxon>
        <taxon>eudicotyledons</taxon>
        <taxon>Gunneridae</taxon>
        <taxon>Pentapetalae</taxon>
        <taxon>asterids</taxon>
        <taxon>lamiids</taxon>
        <taxon>Solanales</taxon>
        <taxon>Solanaceae</taxon>
        <taxon>Nicotianoideae</taxon>
        <taxon>Nicotianeae</taxon>
        <taxon>Nicotiana</taxon>
    </lineage>
</organism>
<evidence type="ECO:0000313" key="1">
    <source>
        <dbReference type="RefSeq" id="XP_016465421.1"/>
    </source>
</evidence>